<dbReference type="Proteomes" id="UP001164250">
    <property type="component" value="Chromosome 7"/>
</dbReference>
<dbReference type="EMBL" id="CM047903">
    <property type="protein sequence ID" value="KAJ0093809.1"/>
    <property type="molecule type" value="Genomic_DNA"/>
</dbReference>
<comment type="caution">
    <text evidence="1">The sequence shown here is derived from an EMBL/GenBank/DDBJ whole genome shotgun (WGS) entry which is preliminary data.</text>
</comment>
<protein>
    <submittedName>
        <fullName evidence="1">Uncharacterized protein</fullName>
    </submittedName>
</protein>
<reference evidence="2" key="1">
    <citation type="journal article" date="2023" name="G3 (Bethesda)">
        <title>Genome assembly and association tests identify interacting loci associated with vigor, precocity, and sex in interspecific pistachio rootstocks.</title>
        <authorList>
            <person name="Palmer W."/>
            <person name="Jacygrad E."/>
            <person name="Sagayaradj S."/>
            <person name="Cavanaugh K."/>
            <person name="Han R."/>
            <person name="Bertier L."/>
            <person name="Beede B."/>
            <person name="Kafkas S."/>
            <person name="Golino D."/>
            <person name="Preece J."/>
            <person name="Michelmore R."/>
        </authorList>
    </citation>
    <scope>NUCLEOTIDE SEQUENCE [LARGE SCALE GENOMIC DNA]</scope>
</reference>
<evidence type="ECO:0000313" key="1">
    <source>
        <dbReference type="EMBL" id="KAJ0093809.1"/>
    </source>
</evidence>
<organism evidence="1 2">
    <name type="scientific">Pistacia atlantica</name>
    <dbReference type="NCBI Taxonomy" id="434234"/>
    <lineage>
        <taxon>Eukaryota</taxon>
        <taxon>Viridiplantae</taxon>
        <taxon>Streptophyta</taxon>
        <taxon>Embryophyta</taxon>
        <taxon>Tracheophyta</taxon>
        <taxon>Spermatophyta</taxon>
        <taxon>Magnoliopsida</taxon>
        <taxon>eudicotyledons</taxon>
        <taxon>Gunneridae</taxon>
        <taxon>Pentapetalae</taxon>
        <taxon>rosids</taxon>
        <taxon>malvids</taxon>
        <taxon>Sapindales</taxon>
        <taxon>Anacardiaceae</taxon>
        <taxon>Pistacia</taxon>
    </lineage>
</organism>
<name>A0ACC1B4G0_9ROSI</name>
<keyword evidence="2" id="KW-1185">Reference proteome</keyword>
<evidence type="ECO:0000313" key="2">
    <source>
        <dbReference type="Proteomes" id="UP001164250"/>
    </source>
</evidence>
<gene>
    <name evidence="1" type="ORF">Patl1_26241</name>
</gene>
<proteinExistence type="predicted"/>
<accession>A0ACC1B4G0</accession>
<sequence length="162" mass="17755">MDQLGIKLNVASSKSEPGRPTGKQRFKFEIGREMAHASTNKKKVQSHSVQISWVNICSVSVSSFNSIQVFSLFHTIVELGKSGSICQKRSHLSLNGSQPSSFIGRNLKVGAAKCPDPEFIENGVLSTGQEMVRAQEVKQTQPKDKSIPTSFSIPDSIFTFPE</sequence>